<keyword evidence="2" id="KW-0378">Hydrolase</keyword>
<keyword evidence="2" id="KW-0255">Endonuclease</keyword>
<feature type="domain" description="HNH nuclease" evidence="1">
    <location>
        <begin position="138"/>
        <end position="190"/>
    </location>
</feature>
<keyword evidence="2" id="KW-0540">Nuclease</keyword>
<dbReference type="Pfam" id="PF13391">
    <property type="entry name" value="HNH_2"/>
    <property type="match status" value="1"/>
</dbReference>
<sequence>MTPLERIRIEKAAADCGFEREAVLNEHGQLELRSATFPEIVWVRVAEPFGYQLNASLPSLLTTGSEVGELLIEGIEQLYQALQQAAATARTMPNRVADQFRAKTLTLPKTTEAERLVVQRVGQDLFRSALLDYWQGLCCVTGLAVPSLLRASHIKPWARCASDNERLDVFNGLLLAPHLDALFDGGWISFSDRGGMLVSKQLSAAARVQLGIAPGWSIQGLKTAHLGYLAHHREHEFRHG</sequence>
<name>A0A1I7JMY0_9BURK</name>
<dbReference type="Proteomes" id="UP000183656">
    <property type="component" value="Unassembled WGS sequence"/>
</dbReference>
<accession>A0A1I7JMY0</accession>
<dbReference type="OrthoDB" id="9811869at2"/>
<protein>
    <submittedName>
        <fullName evidence="2">HNH endonuclease</fullName>
    </submittedName>
</protein>
<organism evidence="2 3">
    <name type="scientific">Paenacidovorax caeni</name>
    <dbReference type="NCBI Taxonomy" id="343013"/>
    <lineage>
        <taxon>Bacteria</taxon>
        <taxon>Pseudomonadati</taxon>
        <taxon>Pseudomonadota</taxon>
        <taxon>Betaproteobacteria</taxon>
        <taxon>Burkholderiales</taxon>
        <taxon>Comamonadaceae</taxon>
        <taxon>Paenacidovorax</taxon>
    </lineage>
</organism>
<dbReference type="InterPro" id="IPR003615">
    <property type="entry name" value="HNH_nuc"/>
</dbReference>
<keyword evidence="3" id="KW-1185">Reference proteome</keyword>
<dbReference type="AlphaFoldDB" id="A0A1I7JMY0"/>
<evidence type="ECO:0000313" key="2">
    <source>
        <dbReference type="EMBL" id="SFU86513.1"/>
    </source>
</evidence>
<evidence type="ECO:0000259" key="1">
    <source>
        <dbReference type="Pfam" id="PF13391"/>
    </source>
</evidence>
<gene>
    <name evidence="2" type="ORF">SAMN04489707_102810</name>
</gene>
<reference evidence="2 3" key="1">
    <citation type="submission" date="2016-10" db="EMBL/GenBank/DDBJ databases">
        <authorList>
            <person name="de Groot N.N."/>
        </authorList>
    </citation>
    <scope>NUCLEOTIDE SEQUENCE [LARGE SCALE GENOMIC DNA]</scope>
    <source>
        <strain evidence="2 3">R-24608</strain>
    </source>
</reference>
<evidence type="ECO:0000313" key="3">
    <source>
        <dbReference type="Proteomes" id="UP000183656"/>
    </source>
</evidence>
<dbReference type="GO" id="GO:0004519">
    <property type="term" value="F:endonuclease activity"/>
    <property type="evidence" value="ECO:0007669"/>
    <property type="project" value="UniProtKB-KW"/>
</dbReference>
<dbReference type="EMBL" id="FPBX01000028">
    <property type="protein sequence ID" value="SFU86513.1"/>
    <property type="molecule type" value="Genomic_DNA"/>
</dbReference>
<proteinExistence type="predicted"/>
<dbReference type="STRING" id="343013.SAMN04489707_102810"/>
<dbReference type="RefSeq" id="WP_054256735.1">
    <property type="nucleotide sequence ID" value="NZ_CYIG01000023.1"/>
</dbReference>